<organism evidence="1 2">
    <name type="scientific">Aureispira anguillae</name>
    <dbReference type="NCBI Taxonomy" id="2864201"/>
    <lineage>
        <taxon>Bacteria</taxon>
        <taxon>Pseudomonadati</taxon>
        <taxon>Bacteroidota</taxon>
        <taxon>Saprospiria</taxon>
        <taxon>Saprospirales</taxon>
        <taxon>Saprospiraceae</taxon>
        <taxon>Aureispira</taxon>
    </lineage>
</organism>
<dbReference type="EMBL" id="AP026867">
    <property type="protein sequence ID" value="BDS10957.1"/>
    <property type="molecule type" value="Genomic_DNA"/>
</dbReference>
<dbReference type="RefSeq" id="WP_264792187.1">
    <property type="nucleotide sequence ID" value="NZ_AP026867.1"/>
</dbReference>
<evidence type="ECO:0000313" key="1">
    <source>
        <dbReference type="EMBL" id="BDS10957.1"/>
    </source>
</evidence>
<reference evidence="1" key="1">
    <citation type="submission" date="2022-09" db="EMBL/GenBank/DDBJ databases">
        <title>Aureispira anguillicida sp. nov., isolated from Leptocephalus of Japanese eel Anguilla japonica.</title>
        <authorList>
            <person name="Yuasa K."/>
            <person name="Mekata T."/>
            <person name="Ikunari K."/>
        </authorList>
    </citation>
    <scope>NUCLEOTIDE SEQUENCE</scope>
    <source>
        <strain evidence="1">EL160426</strain>
    </source>
</reference>
<name>A0A915YDA5_9BACT</name>
<dbReference type="Proteomes" id="UP001060919">
    <property type="component" value="Chromosome"/>
</dbReference>
<gene>
    <name evidence="1" type="ORF">AsAng_0016670</name>
</gene>
<keyword evidence="2" id="KW-1185">Reference proteome</keyword>
<protein>
    <submittedName>
        <fullName evidence="1">Uncharacterized protein</fullName>
    </submittedName>
</protein>
<evidence type="ECO:0000313" key="2">
    <source>
        <dbReference type="Proteomes" id="UP001060919"/>
    </source>
</evidence>
<dbReference type="AlphaFoldDB" id="A0A915YDA5"/>
<accession>A0A915YDA5</accession>
<sequence>MLEYKLANTENFDVSEIKKRLDLGAKFIVFRYQISFIAISFERYSSVYLILDKIEIKKLKNKYNLITLFLGPWSFPWGPLESYSAIKTNNNGGIDVTKDIVLNLDYYDKAKNKIIIKEMHNVFGHISKSDLKEIHKAFLAYLKQTKKIEELYIAQYVNVDKGMNIPFVIGLKTSLDLAEVSKQLEELFYERFYSITELIIFKKEENEELYSKIVEQGQKVKNSIKTHF</sequence>
<dbReference type="KEGG" id="aup:AsAng_0016670"/>
<proteinExistence type="predicted"/>